<dbReference type="OrthoDB" id="346927at2759"/>
<feature type="region of interest" description="Disordered" evidence="1">
    <location>
        <begin position="36"/>
        <end position="67"/>
    </location>
</feature>
<dbReference type="EMBL" id="CAJNJA010012746">
    <property type="protein sequence ID" value="CAE7303949.1"/>
    <property type="molecule type" value="Genomic_DNA"/>
</dbReference>
<comment type="caution">
    <text evidence="3">The sequence shown here is derived from an EMBL/GenBank/DDBJ whole genome shotgun (WGS) entry which is preliminary data.</text>
</comment>
<dbReference type="Gene3D" id="1.10.8.710">
    <property type="match status" value="1"/>
</dbReference>
<accession>A0A812NU92</accession>
<name>A0A812NU92_9DINO</name>
<sequence length="355" mass="39699">MHYDWGLRAVKSLLRQARKRAVRSVSKAKAQLRGGVFEGQGAGQRRERGPLQGPARLQPAQDHHAGGSCCGRGSWVKDRTCSSQDLPIFQRLIQDLFPGVKAKPFLDPKFRKVCEDTVKARGLQPDGGFLDKVVDFLDILKVRHCCFIIGPTGAGKTEIWRSLEMALIAIGEDCKWEQVNPKAITADELYGTIEKGEWKDGAVSVIMRNMSKEMNGYKASHLHKWVVLDGDIDATWIESMNTVMDDNKVLTLVSNERIPFTQTMRMLLEIQDMKHASPATVSRGGVLYINESDVGWKPFVESWRVAGLKCGEGCRDRLLATACEERGRERERERVAILAQVDPPLSFGGRLRPAL</sequence>
<dbReference type="GO" id="GO:0030286">
    <property type="term" value="C:dynein complex"/>
    <property type="evidence" value="ECO:0007669"/>
    <property type="project" value="InterPro"/>
</dbReference>
<dbReference type="GO" id="GO:0007018">
    <property type="term" value="P:microtubule-based movement"/>
    <property type="evidence" value="ECO:0007669"/>
    <property type="project" value="InterPro"/>
</dbReference>
<evidence type="ECO:0000313" key="4">
    <source>
        <dbReference type="Proteomes" id="UP000601435"/>
    </source>
</evidence>
<dbReference type="InterPro" id="IPR035699">
    <property type="entry name" value="AAA_6"/>
</dbReference>
<evidence type="ECO:0000256" key="1">
    <source>
        <dbReference type="SAM" id="MobiDB-lite"/>
    </source>
</evidence>
<dbReference type="InterPro" id="IPR027417">
    <property type="entry name" value="P-loop_NTPase"/>
</dbReference>
<dbReference type="Pfam" id="PF12774">
    <property type="entry name" value="AAA_6"/>
    <property type="match status" value="1"/>
</dbReference>
<proteinExistence type="predicted"/>
<evidence type="ECO:0000259" key="2">
    <source>
        <dbReference type="Pfam" id="PF12774"/>
    </source>
</evidence>
<protein>
    <submittedName>
        <fullName evidence="3">ODA4 protein</fullName>
    </submittedName>
</protein>
<dbReference type="PANTHER" id="PTHR45703">
    <property type="entry name" value="DYNEIN HEAVY CHAIN"/>
    <property type="match status" value="1"/>
</dbReference>
<dbReference type="Gene3D" id="3.40.50.300">
    <property type="entry name" value="P-loop containing nucleotide triphosphate hydrolases"/>
    <property type="match status" value="1"/>
</dbReference>
<dbReference type="GO" id="GO:0005524">
    <property type="term" value="F:ATP binding"/>
    <property type="evidence" value="ECO:0007669"/>
    <property type="project" value="InterPro"/>
</dbReference>
<dbReference type="PANTHER" id="PTHR45703:SF8">
    <property type="entry name" value="DYNEINS HEAVY CHAIN"/>
    <property type="match status" value="1"/>
</dbReference>
<dbReference type="InterPro" id="IPR026983">
    <property type="entry name" value="DHC"/>
</dbReference>
<gene>
    <name evidence="3" type="primary">ODA4</name>
    <name evidence="3" type="ORF">SNEC2469_LOCUS7520</name>
</gene>
<dbReference type="InterPro" id="IPR043157">
    <property type="entry name" value="Dynein_AAA1S"/>
</dbReference>
<dbReference type="Proteomes" id="UP000601435">
    <property type="component" value="Unassembled WGS sequence"/>
</dbReference>
<dbReference type="GO" id="GO:0045505">
    <property type="term" value="F:dynein intermediate chain binding"/>
    <property type="evidence" value="ECO:0007669"/>
    <property type="project" value="InterPro"/>
</dbReference>
<dbReference type="GO" id="GO:0051959">
    <property type="term" value="F:dynein light intermediate chain binding"/>
    <property type="evidence" value="ECO:0007669"/>
    <property type="project" value="InterPro"/>
</dbReference>
<keyword evidence="4" id="KW-1185">Reference proteome</keyword>
<dbReference type="AlphaFoldDB" id="A0A812NU92"/>
<organism evidence="3 4">
    <name type="scientific">Symbiodinium necroappetens</name>
    <dbReference type="NCBI Taxonomy" id="1628268"/>
    <lineage>
        <taxon>Eukaryota</taxon>
        <taxon>Sar</taxon>
        <taxon>Alveolata</taxon>
        <taxon>Dinophyceae</taxon>
        <taxon>Suessiales</taxon>
        <taxon>Symbiodiniaceae</taxon>
        <taxon>Symbiodinium</taxon>
    </lineage>
</organism>
<feature type="domain" description="Dynein heavy chain hydrolytic ATP-binding dynein motor region" evidence="2">
    <location>
        <begin position="83"/>
        <end position="157"/>
    </location>
</feature>
<evidence type="ECO:0000313" key="3">
    <source>
        <dbReference type="EMBL" id="CAE7303949.1"/>
    </source>
</evidence>
<reference evidence="3" key="1">
    <citation type="submission" date="2021-02" db="EMBL/GenBank/DDBJ databases">
        <authorList>
            <person name="Dougan E. K."/>
            <person name="Rhodes N."/>
            <person name="Thang M."/>
            <person name="Chan C."/>
        </authorList>
    </citation>
    <scope>NUCLEOTIDE SEQUENCE</scope>
</reference>
<dbReference type="SUPFAM" id="SSF52540">
    <property type="entry name" value="P-loop containing nucleoside triphosphate hydrolases"/>
    <property type="match status" value="1"/>
</dbReference>